<gene>
    <name evidence="1" type="ORF">HON47_00560</name>
</gene>
<dbReference type="AlphaFoldDB" id="A0A8T5GDL5"/>
<comment type="caution">
    <text evidence="1">The sequence shown here is derived from an EMBL/GenBank/DDBJ whole genome shotgun (WGS) entry which is preliminary data.</text>
</comment>
<evidence type="ECO:0000313" key="1">
    <source>
        <dbReference type="EMBL" id="MBT4870051.1"/>
    </source>
</evidence>
<sequence>MNFPVGTVVTKGDLPNKAVAIANELAEKKFNGYIVQTVKGEIIEEGTLFFRDGTLSACVVECMVLKRIYKGKEALDLFLNQTKGKGFFQVVELTRSQVDLVEAFDETIMLHEVNLKELPKLIPVTYGIKFKGNAKRENVLERYGLSDLKK</sequence>
<proteinExistence type="predicted"/>
<accession>A0A8T5GDL5</accession>
<reference evidence="1" key="1">
    <citation type="journal article" date="2021" name="ISME J.">
        <title>Mercury methylation by metabolically versatile and cosmopolitan marine bacteria.</title>
        <authorList>
            <person name="Lin H."/>
            <person name="Ascher D.B."/>
            <person name="Myung Y."/>
            <person name="Lamborg C.H."/>
            <person name="Hallam S.J."/>
            <person name="Gionfriddo C.M."/>
            <person name="Holt K.E."/>
            <person name="Moreau J.W."/>
        </authorList>
    </citation>
    <scope>NUCLEOTIDE SEQUENCE</scope>
    <source>
        <strain evidence="1">SI075_bin30</strain>
    </source>
</reference>
<dbReference type="Proteomes" id="UP000722459">
    <property type="component" value="Unassembled WGS sequence"/>
</dbReference>
<dbReference type="EMBL" id="JABJNZ010000012">
    <property type="protein sequence ID" value="MBT4870051.1"/>
    <property type="molecule type" value="Genomic_DNA"/>
</dbReference>
<organism evidence="1 2">
    <name type="scientific">Candidatus Iainarchaeum sp</name>
    <dbReference type="NCBI Taxonomy" id="3101447"/>
    <lineage>
        <taxon>Archaea</taxon>
        <taxon>Candidatus Iainarchaeota</taxon>
        <taxon>Candidatus Iainarchaeia</taxon>
        <taxon>Candidatus Iainarchaeales</taxon>
        <taxon>Candidatus Iainarchaeaceae</taxon>
        <taxon>Candidatus Iainarchaeum</taxon>
    </lineage>
</organism>
<name>A0A8T5GDL5_9ARCH</name>
<protein>
    <submittedName>
        <fullName evidence="1">Uncharacterized protein</fullName>
    </submittedName>
</protein>
<evidence type="ECO:0000313" key="2">
    <source>
        <dbReference type="Proteomes" id="UP000722459"/>
    </source>
</evidence>